<comment type="caution">
    <text evidence="1">The sequence shown here is derived from an EMBL/GenBank/DDBJ whole genome shotgun (WGS) entry which is preliminary data.</text>
</comment>
<protein>
    <submittedName>
        <fullName evidence="1">Uncharacterized protein</fullName>
    </submittedName>
</protein>
<organism evidence="1 2">
    <name type="scientific">Ephemerocybe angulata</name>
    <dbReference type="NCBI Taxonomy" id="980116"/>
    <lineage>
        <taxon>Eukaryota</taxon>
        <taxon>Fungi</taxon>
        <taxon>Dikarya</taxon>
        <taxon>Basidiomycota</taxon>
        <taxon>Agaricomycotina</taxon>
        <taxon>Agaricomycetes</taxon>
        <taxon>Agaricomycetidae</taxon>
        <taxon>Agaricales</taxon>
        <taxon>Agaricineae</taxon>
        <taxon>Psathyrellaceae</taxon>
        <taxon>Ephemerocybe</taxon>
    </lineage>
</organism>
<proteinExistence type="predicted"/>
<dbReference type="OrthoDB" id="3117636at2759"/>
<dbReference type="EMBL" id="JAACJK010000121">
    <property type="protein sequence ID" value="KAF5329145.1"/>
    <property type="molecule type" value="Genomic_DNA"/>
</dbReference>
<gene>
    <name evidence="1" type="ORF">D9611_013159</name>
</gene>
<dbReference type="AlphaFoldDB" id="A0A8H5BTM3"/>
<accession>A0A8H5BTM3</accession>
<sequence length="188" mass="20750">MLVACSPLFSYSSNVKHFCSLTSRSLLRYPITPKSYRSHKHWGSTESLSAKTSRPVLLTVDLSRTSRLSVAGLHSSKGQLSNALARKPTHGEPTALHVAVSLNECHEIWGTRRGQSQSPGESPSNRYRRRNRNRCLRRFVVIINPGRHSTTSPHADAVVAVVARKDYGYDCADATALNVIRRAASVAQ</sequence>
<evidence type="ECO:0000313" key="1">
    <source>
        <dbReference type="EMBL" id="KAF5329145.1"/>
    </source>
</evidence>
<keyword evidence="2" id="KW-1185">Reference proteome</keyword>
<evidence type="ECO:0000313" key="2">
    <source>
        <dbReference type="Proteomes" id="UP000541558"/>
    </source>
</evidence>
<name>A0A8H5BTM3_9AGAR</name>
<reference evidence="1 2" key="1">
    <citation type="journal article" date="2020" name="ISME J.">
        <title>Uncovering the hidden diversity of litter-decomposition mechanisms in mushroom-forming fungi.</title>
        <authorList>
            <person name="Floudas D."/>
            <person name="Bentzer J."/>
            <person name="Ahren D."/>
            <person name="Johansson T."/>
            <person name="Persson P."/>
            <person name="Tunlid A."/>
        </authorList>
    </citation>
    <scope>NUCLEOTIDE SEQUENCE [LARGE SCALE GENOMIC DNA]</scope>
    <source>
        <strain evidence="1 2">CBS 175.51</strain>
    </source>
</reference>
<dbReference type="Proteomes" id="UP000541558">
    <property type="component" value="Unassembled WGS sequence"/>
</dbReference>